<keyword evidence="2" id="KW-1133">Transmembrane helix</keyword>
<accession>A0A0L0S042</accession>
<organism evidence="4 5">
    <name type="scientific">Allomyces macrogynus (strain ATCC 38327)</name>
    <name type="common">Allomyces javanicus var. macrogynus</name>
    <dbReference type="NCBI Taxonomy" id="578462"/>
    <lineage>
        <taxon>Eukaryota</taxon>
        <taxon>Fungi</taxon>
        <taxon>Fungi incertae sedis</taxon>
        <taxon>Blastocladiomycota</taxon>
        <taxon>Blastocladiomycetes</taxon>
        <taxon>Blastocladiales</taxon>
        <taxon>Blastocladiaceae</taxon>
        <taxon>Allomyces</taxon>
    </lineage>
</organism>
<feature type="region of interest" description="Disordered" evidence="1">
    <location>
        <begin position="830"/>
        <end position="858"/>
    </location>
</feature>
<dbReference type="EMBL" id="GG745329">
    <property type="protein sequence ID" value="KNE55982.1"/>
    <property type="molecule type" value="Genomic_DNA"/>
</dbReference>
<feature type="region of interest" description="Disordered" evidence="1">
    <location>
        <begin position="671"/>
        <end position="778"/>
    </location>
</feature>
<evidence type="ECO:0000256" key="2">
    <source>
        <dbReference type="SAM" id="Phobius"/>
    </source>
</evidence>
<keyword evidence="2" id="KW-0472">Membrane</keyword>
<dbReference type="OrthoDB" id="5577520at2759"/>
<sequence length="858" mass="91914">MSASSSAWPWRRMRPAWMPALVMDHLVPCALLTLMTATGPGTDGPAWDGSTLLLVPVLMAYVRGQWHLGSKRNLERFPLLIPQTTGRRASLAHAAGLAHDPFASLLEYDPADVTCGQHYGYHRLARTFAAWIAVGLGSILAYYSVVPTRIDPVSTSTSVIFAHYVMLAVLVPLPWILGGAVESWLAPTSWWSRTLTWPAATAVATWCAVAESPFGTWGALIDGVQVGGLVATAIHWVGIHGATLLWSWLASAWVDAWCDPPTIPLLVRRPDAEAPAAVWSPPTARPRSLADLADPPSLPASPVAAYPFTGARASVYSVDREFEGVVTAPRAVPVLVSPSPPPKRRGSVRGMIEASLALIVILAFAHYQMAVQWDHDWHAHGRRVVDVACVGTHAPIDADLVWNVTRHLARQEADDEDGVPVPRIVQWAPRAVACATAEERNALLATAQSVARESRVHVGMTWWTNATMTSSWWLVDPDGQIVGEYEWKEEIGRRPAESMPDGPPVVDLDGAAVGMAIGGDVDFASWVHRRTGAMDLLLIADHADSVLDLPRGHHVDQVAAAGGFVAVRCPRVGGTALVASPLGARLFEEVLETRVPEHPAHTPWIRVPVAQIPGMQAAYPDAVLWLAVAALVWLFFSAIAPAARDAAHQTSVTWSWPTLWMRRSRSRAIAADGGESDAAERAPLLRDTPAAAYADPATMARANDDSLDPRPLAQRRSGSPVSTTGSSRFSWPVLPPAQEPEVLRAPAPRRPLGPAGLRPRPLSWSRGSSPSPMDPDAETEVRATTPVAAAAGAVIRRAASVPPPPRPASVVYVASDWDAVRAMTVPTPPALRALSPPPSPSLRPAPGGAPAARRGFGR</sequence>
<keyword evidence="5" id="KW-1185">Reference proteome</keyword>
<evidence type="ECO:0000313" key="4">
    <source>
        <dbReference type="EMBL" id="KNE55982.1"/>
    </source>
</evidence>
<dbReference type="Proteomes" id="UP000054350">
    <property type="component" value="Unassembled WGS sequence"/>
</dbReference>
<keyword evidence="2" id="KW-0812">Transmembrane</keyword>
<proteinExistence type="predicted"/>
<feature type="transmembrane region" description="Helical" evidence="2">
    <location>
        <begin position="128"/>
        <end position="146"/>
    </location>
</feature>
<evidence type="ECO:0000313" key="5">
    <source>
        <dbReference type="Proteomes" id="UP000054350"/>
    </source>
</evidence>
<feature type="signal peptide" evidence="3">
    <location>
        <begin position="1"/>
        <end position="32"/>
    </location>
</feature>
<dbReference type="SUPFAM" id="SSF56317">
    <property type="entry name" value="Carbon-nitrogen hydrolase"/>
    <property type="match status" value="1"/>
</dbReference>
<dbReference type="AlphaFoldDB" id="A0A0L0S042"/>
<feature type="compositionally biased region" description="Low complexity" evidence="1">
    <location>
        <begin position="743"/>
        <end position="762"/>
    </location>
</feature>
<keyword evidence="3" id="KW-0732">Signal</keyword>
<feature type="compositionally biased region" description="Low complexity" evidence="1">
    <location>
        <begin position="686"/>
        <end position="701"/>
    </location>
</feature>
<evidence type="ECO:0000256" key="3">
    <source>
        <dbReference type="SAM" id="SignalP"/>
    </source>
</evidence>
<name>A0A0L0S042_ALLM3</name>
<reference evidence="4 5" key="1">
    <citation type="submission" date="2009-11" db="EMBL/GenBank/DDBJ databases">
        <title>Annotation of Allomyces macrogynus ATCC 38327.</title>
        <authorList>
            <consortium name="The Broad Institute Genome Sequencing Platform"/>
            <person name="Russ C."/>
            <person name="Cuomo C."/>
            <person name="Burger G."/>
            <person name="Gray M.W."/>
            <person name="Holland P.W.H."/>
            <person name="King N."/>
            <person name="Lang F.B.F."/>
            <person name="Roger A.J."/>
            <person name="Ruiz-Trillo I."/>
            <person name="Young S.K."/>
            <person name="Zeng Q."/>
            <person name="Gargeya S."/>
            <person name="Fitzgerald M."/>
            <person name="Haas B."/>
            <person name="Abouelleil A."/>
            <person name="Alvarado L."/>
            <person name="Arachchi H.M."/>
            <person name="Berlin A."/>
            <person name="Chapman S.B."/>
            <person name="Gearin G."/>
            <person name="Goldberg J."/>
            <person name="Griggs A."/>
            <person name="Gujja S."/>
            <person name="Hansen M."/>
            <person name="Heiman D."/>
            <person name="Howarth C."/>
            <person name="Larimer J."/>
            <person name="Lui A."/>
            <person name="MacDonald P.J.P."/>
            <person name="McCowen C."/>
            <person name="Montmayeur A."/>
            <person name="Murphy C."/>
            <person name="Neiman D."/>
            <person name="Pearson M."/>
            <person name="Priest M."/>
            <person name="Roberts A."/>
            <person name="Saif S."/>
            <person name="Shea T."/>
            <person name="Sisk P."/>
            <person name="Stolte C."/>
            <person name="Sykes S."/>
            <person name="Wortman J."/>
            <person name="Nusbaum C."/>
            <person name="Birren B."/>
        </authorList>
    </citation>
    <scope>NUCLEOTIDE SEQUENCE [LARGE SCALE GENOMIC DNA]</scope>
    <source>
        <strain evidence="4 5">ATCC 38327</strain>
    </source>
</reference>
<evidence type="ECO:0000256" key="1">
    <source>
        <dbReference type="SAM" id="MobiDB-lite"/>
    </source>
</evidence>
<reference evidence="5" key="2">
    <citation type="submission" date="2009-11" db="EMBL/GenBank/DDBJ databases">
        <title>The Genome Sequence of Allomyces macrogynus strain ATCC 38327.</title>
        <authorList>
            <consortium name="The Broad Institute Genome Sequencing Platform"/>
            <person name="Russ C."/>
            <person name="Cuomo C."/>
            <person name="Shea T."/>
            <person name="Young S.K."/>
            <person name="Zeng Q."/>
            <person name="Koehrsen M."/>
            <person name="Haas B."/>
            <person name="Borodovsky M."/>
            <person name="Guigo R."/>
            <person name="Alvarado L."/>
            <person name="Berlin A."/>
            <person name="Borenstein D."/>
            <person name="Chen Z."/>
            <person name="Engels R."/>
            <person name="Freedman E."/>
            <person name="Gellesch M."/>
            <person name="Goldberg J."/>
            <person name="Griggs A."/>
            <person name="Gujja S."/>
            <person name="Heiman D."/>
            <person name="Hepburn T."/>
            <person name="Howarth C."/>
            <person name="Jen D."/>
            <person name="Larson L."/>
            <person name="Lewis B."/>
            <person name="Mehta T."/>
            <person name="Park D."/>
            <person name="Pearson M."/>
            <person name="Roberts A."/>
            <person name="Saif S."/>
            <person name="Shenoy N."/>
            <person name="Sisk P."/>
            <person name="Stolte C."/>
            <person name="Sykes S."/>
            <person name="Walk T."/>
            <person name="White J."/>
            <person name="Yandava C."/>
            <person name="Burger G."/>
            <person name="Gray M.W."/>
            <person name="Holland P.W.H."/>
            <person name="King N."/>
            <person name="Lang F.B.F."/>
            <person name="Roger A.J."/>
            <person name="Ruiz-Trillo I."/>
            <person name="Lander E."/>
            <person name="Nusbaum C."/>
        </authorList>
    </citation>
    <scope>NUCLEOTIDE SEQUENCE [LARGE SCALE GENOMIC DNA]</scope>
    <source>
        <strain evidence="5">ATCC 38327</strain>
    </source>
</reference>
<feature type="compositionally biased region" description="Low complexity" evidence="1">
    <location>
        <begin position="844"/>
        <end position="858"/>
    </location>
</feature>
<dbReference type="InterPro" id="IPR036526">
    <property type="entry name" value="C-N_Hydrolase_sf"/>
</dbReference>
<evidence type="ECO:0008006" key="6">
    <source>
        <dbReference type="Google" id="ProtNLM"/>
    </source>
</evidence>
<gene>
    <name evidence="4" type="ORF">AMAG_01828</name>
</gene>
<protein>
    <recommendedName>
        <fullName evidence="6">CN hydrolase domain-containing protein</fullName>
    </recommendedName>
</protein>
<dbReference type="Gene3D" id="3.60.110.10">
    <property type="entry name" value="Carbon-nitrogen hydrolase"/>
    <property type="match status" value="1"/>
</dbReference>
<dbReference type="VEuPathDB" id="FungiDB:AMAG_01828"/>
<feature type="chain" id="PRO_5005547776" description="CN hydrolase domain-containing protein" evidence="3">
    <location>
        <begin position="33"/>
        <end position="858"/>
    </location>
</feature>
<feature type="compositionally biased region" description="Polar residues" evidence="1">
    <location>
        <begin position="716"/>
        <end position="729"/>
    </location>
</feature>
<feature type="transmembrane region" description="Helical" evidence="2">
    <location>
        <begin position="158"/>
        <end position="177"/>
    </location>
</feature>